<evidence type="ECO:0000313" key="4">
    <source>
        <dbReference type="Proteomes" id="UP000008810"/>
    </source>
</evidence>
<dbReference type="AlphaFoldDB" id="I1I8M2"/>
<feature type="compositionally biased region" description="Low complexity" evidence="1">
    <location>
        <begin position="173"/>
        <end position="193"/>
    </location>
</feature>
<keyword evidence="4" id="KW-1185">Reference proteome</keyword>
<organism evidence="2">
    <name type="scientific">Brachypodium distachyon</name>
    <name type="common">Purple false brome</name>
    <name type="synonym">Trachynia distachya</name>
    <dbReference type="NCBI Taxonomy" id="15368"/>
    <lineage>
        <taxon>Eukaryota</taxon>
        <taxon>Viridiplantae</taxon>
        <taxon>Streptophyta</taxon>
        <taxon>Embryophyta</taxon>
        <taxon>Tracheophyta</taxon>
        <taxon>Spermatophyta</taxon>
        <taxon>Magnoliopsida</taxon>
        <taxon>Liliopsida</taxon>
        <taxon>Poales</taxon>
        <taxon>Poaceae</taxon>
        <taxon>BOP clade</taxon>
        <taxon>Pooideae</taxon>
        <taxon>Stipodae</taxon>
        <taxon>Brachypodieae</taxon>
        <taxon>Brachypodium</taxon>
    </lineage>
</organism>
<reference evidence="3" key="3">
    <citation type="submission" date="2018-08" db="UniProtKB">
        <authorList>
            <consortium name="EnsemblPlants"/>
        </authorList>
    </citation>
    <scope>IDENTIFICATION</scope>
    <source>
        <strain evidence="3">cv. Bd21</strain>
    </source>
</reference>
<dbReference type="PANTHER" id="PTHR35510:SF2">
    <property type="entry name" value="OS08G0520600 PROTEIN"/>
    <property type="match status" value="1"/>
</dbReference>
<reference evidence="2 3" key="1">
    <citation type="journal article" date="2010" name="Nature">
        <title>Genome sequencing and analysis of the model grass Brachypodium distachyon.</title>
        <authorList>
            <consortium name="International Brachypodium Initiative"/>
        </authorList>
    </citation>
    <scope>NUCLEOTIDE SEQUENCE [LARGE SCALE GENOMIC DNA]</scope>
    <source>
        <strain evidence="2 3">Bd21</strain>
    </source>
</reference>
<protein>
    <submittedName>
        <fullName evidence="2 3">Uncharacterized protein</fullName>
    </submittedName>
</protein>
<feature type="region of interest" description="Disordered" evidence="1">
    <location>
        <begin position="173"/>
        <end position="242"/>
    </location>
</feature>
<dbReference type="KEGG" id="bdi:100846009"/>
<dbReference type="Gramene" id="KQJ98995">
    <property type="protein sequence ID" value="KQJ98995"/>
    <property type="gene ID" value="BRADI_3g40420v3"/>
</dbReference>
<dbReference type="RefSeq" id="XP_003572395.1">
    <property type="nucleotide sequence ID" value="XM_003572347.4"/>
</dbReference>
<accession>I1I8M2</accession>
<dbReference type="GeneID" id="100846009"/>
<dbReference type="EnsemblPlants" id="KQJ98995">
    <property type="protein sequence ID" value="KQJ98995"/>
    <property type="gene ID" value="BRADI_3g40420v3"/>
</dbReference>
<dbReference type="OMA" id="FRRWPQH"/>
<evidence type="ECO:0000256" key="1">
    <source>
        <dbReference type="SAM" id="MobiDB-lite"/>
    </source>
</evidence>
<dbReference type="PANTHER" id="PTHR35510">
    <property type="entry name" value="DBH-LIKE MONOOXYGENASE"/>
    <property type="match status" value="1"/>
</dbReference>
<dbReference type="OrthoDB" id="691075at2759"/>
<dbReference type="eggNOG" id="ENOG502R3HR">
    <property type="taxonomic scope" value="Eukaryota"/>
</dbReference>
<dbReference type="Proteomes" id="UP000008810">
    <property type="component" value="Chromosome 3"/>
</dbReference>
<dbReference type="EMBL" id="CM000882">
    <property type="protein sequence ID" value="KQJ98995.1"/>
    <property type="molecule type" value="Genomic_DNA"/>
</dbReference>
<dbReference type="FunCoup" id="I1I8M2">
    <property type="interactions" value="817"/>
</dbReference>
<evidence type="ECO:0000313" key="3">
    <source>
        <dbReference type="EnsemblPlants" id="KQJ98995"/>
    </source>
</evidence>
<reference evidence="2" key="2">
    <citation type="submission" date="2017-06" db="EMBL/GenBank/DDBJ databases">
        <title>WGS assembly of Brachypodium distachyon.</title>
        <authorList>
            <consortium name="The International Brachypodium Initiative"/>
            <person name="Lucas S."/>
            <person name="Harmon-Smith M."/>
            <person name="Lail K."/>
            <person name="Tice H."/>
            <person name="Grimwood J."/>
            <person name="Bruce D."/>
            <person name="Barry K."/>
            <person name="Shu S."/>
            <person name="Lindquist E."/>
            <person name="Wang M."/>
            <person name="Pitluck S."/>
            <person name="Vogel J.P."/>
            <person name="Garvin D.F."/>
            <person name="Mockler T.C."/>
            <person name="Schmutz J."/>
            <person name="Rokhsar D."/>
            <person name="Bevan M.W."/>
        </authorList>
    </citation>
    <scope>NUCLEOTIDE SEQUENCE</scope>
    <source>
        <strain evidence="2">Bd21</strain>
    </source>
</reference>
<evidence type="ECO:0000313" key="2">
    <source>
        <dbReference type="EMBL" id="KQJ98995.1"/>
    </source>
</evidence>
<name>I1I8M2_BRADI</name>
<sequence length="265" mass="27468">MVVLMEYVAPAAGAGVGMATKRKGAEEPGLFACSAGDWDGDGGVPLSCRATKIRRLESADLDAPAVSVGAGHGDDAMMGEELETEQMPAPVAAGGEKAVVLYEPQAGAASSDGGHGIVGLWRRLRPWAAPDWVRDMLREADGRTVRALLSGSGCAQEDDSANAAALAVVPWSSAPAPSASTDQASSSSMAAAETSEEEDAEGAAAMDIEEEEDNPGHQHQTAQTFGPPAGCREGGWSSLYRWPQQQQPAMPLPAVGQARPVTWSW</sequence>
<feature type="compositionally biased region" description="Acidic residues" evidence="1">
    <location>
        <begin position="194"/>
        <end position="213"/>
    </location>
</feature>
<proteinExistence type="predicted"/>
<gene>
    <name evidence="3" type="primary">LOC100846009</name>
    <name evidence="2" type="ORF">BRADI_3g40420v3</name>
</gene>
<dbReference type="HOGENOM" id="CLU_1191387_0_0_1"/>